<sequence length="710" mass="82184">MKNNTISVFKESFEKWEKIRKDGWNKSFETQINYFFKIKKNIPIIVDYYSTLTEEQKEFLKYPTSSHLYWRSFENNIISKNNLIELARDSHKHPGVKDKKIKEEKSFNYHKQQLKKISDIDDQTLDDWITEEKNAHSKVDHYLEQSKKYYAMLIEDEKIEKIIDIIVDTLNVNSTKSSIGSNKKCINMGDGIYYVFELFIPIKENNLLETEKKIKNTRFIKFGIVGEVFGFYNLTRDGFIYNNIVANFIKEKFNVKKATKPSDISVKYYEFREIYKECFKNYLEVEIINKKISGEGLRLSKGELENVQLSLQTDQFISWFERVNTPDKSKKADPSRGQNNNMNKTPSNFILYGPPGTGKTYKTVDIAACIIGGSREKTDTVEKIIDVDKIYGNDDEKEFHKDNTTTFNDGLNNGRIHFVTFHQNYSYEEFVGGLRPDEDTNDKLRFKWKPGIFIKACAEALELARKDGEVWSEETESNDKIKSPEDWFFEECKNYNPDNFKYGTNKQNDKLPKVVLIIDEINRANISRVFGELITLIEGDKRIGGKHQLILTLPNGKKFGVPANLIIMGTMNTADKSLALLDVALRRRFEFKGLFPKEKLVKDKTLNKIFQDLNQQILLKKKSSNLLIGHSYFMDKNEDDLETIFNKKIIPLLNEYFMGNRENVEKLLAGIVATGIDANGVLKCIKVPPKNTEPDNGSENPEGESSIDAN</sequence>
<dbReference type="SUPFAM" id="SSF52540">
    <property type="entry name" value="P-loop containing nucleoside triphosphate hydrolases"/>
    <property type="match status" value="1"/>
</dbReference>
<evidence type="ECO:0000313" key="3">
    <source>
        <dbReference type="EMBL" id="ODS32097.1"/>
    </source>
</evidence>
<proteinExistence type="predicted"/>
<accession>A0A1E3X8Y0</accession>
<dbReference type="InterPro" id="IPR011704">
    <property type="entry name" value="ATPase_dyneun-rel_AAA"/>
</dbReference>
<dbReference type="GO" id="GO:0005524">
    <property type="term" value="F:ATP binding"/>
    <property type="evidence" value="ECO:0007669"/>
    <property type="project" value="InterPro"/>
</dbReference>
<dbReference type="GO" id="GO:0016887">
    <property type="term" value="F:ATP hydrolysis activity"/>
    <property type="evidence" value="ECO:0007669"/>
    <property type="project" value="InterPro"/>
</dbReference>
<dbReference type="PANTHER" id="PTHR37291:SF1">
    <property type="entry name" value="TYPE IV METHYL-DIRECTED RESTRICTION ENZYME ECOKMCRB SUBUNIT"/>
    <property type="match status" value="1"/>
</dbReference>
<dbReference type="EC" id="3.1.21.-" evidence="3"/>
<feature type="region of interest" description="Disordered" evidence="1">
    <location>
        <begin position="326"/>
        <end position="349"/>
    </location>
</feature>
<dbReference type="Proteomes" id="UP000094056">
    <property type="component" value="Unassembled WGS sequence"/>
</dbReference>
<evidence type="ECO:0000259" key="2">
    <source>
        <dbReference type="SMART" id="SM00382"/>
    </source>
</evidence>
<dbReference type="Pfam" id="PF07728">
    <property type="entry name" value="AAA_5"/>
    <property type="match status" value="1"/>
</dbReference>
<dbReference type="InterPro" id="IPR003593">
    <property type="entry name" value="AAA+_ATPase"/>
</dbReference>
<protein>
    <submittedName>
        <fullName evidence="3">5-methylcytosine-specific restriction enzyme B</fullName>
        <ecNumber evidence="3">3.1.21.-</ecNumber>
    </submittedName>
</protein>
<feature type="domain" description="AAA+ ATPase" evidence="2">
    <location>
        <begin position="345"/>
        <end position="595"/>
    </location>
</feature>
<comment type="caution">
    <text evidence="3">The sequence shown here is derived from an EMBL/GenBank/DDBJ whole genome shotgun (WGS) entry which is preliminary data.</text>
</comment>
<dbReference type="EMBL" id="MAYW01000078">
    <property type="protein sequence ID" value="ODS32097.1"/>
    <property type="molecule type" value="Genomic_DNA"/>
</dbReference>
<dbReference type="SMART" id="SM00382">
    <property type="entry name" value="AAA"/>
    <property type="match status" value="1"/>
</dbReference>
<evidence type="ECO:0000313" key="4">
    <source>
        <dbReference type="Proteomes" id="UP000094056"/>
    </source>
</evidence>
<name>A0A1E3X8Y0_9BACT</name>
<dbReference type="InterPro" id="IPR052934">
    <property type="entry name" value="Methyl-DNA_Rec/Restrict_Enz"/>
</dbReference>
<feature type="compositionally biased region" description="Polar residues" evidence="1">
    <location>
        <begin position="336"/>
        <end position="348"/>
    </location>
</feature>
<dbReference type="InterPro" id="IPR027417">
    <property type="entry name" value="P-loop_NTPase"/>
</dbReference>
<keyword evidence="3" id="KW-0378">Hydrolase</keyword>
<organism evidence="3 4">
    <name type="scientific">Candidatus Scalindua rubra</name>
    <dbReference type="NCBI Taxonomy" id="1872076"/>
    <lineage>
        <taxon>Bacteria</taxon>
        <taxon>Pseudomonadati</taxon>
        <taxon>Planctomycetota</taxon>
        <taxon>Candidatus Brocadiia</taxon>
        <taxon>Candidatus Brocadiales</taxon>
        <taxon>Candidatus Scalinduaceae</taxon>
        <taxon>Candidatus Scalindua</taxon>
    </lineage>
</organism>
<dbReference type="Gene3D" id="3.40.50.300">
    <property type="entry name" value="P-loop containing nucleotide triphosphate hydrolases"/>
    <property type="match status" value="1"/>
</dbReference>
<dbReference type="PATRIC" id="fig|1872076.5.peg.3317"/>
<gene>
    <name evidence="3" type="primary">mcrB_1</name>
    <name evidence="3" type="ORF">SCARUB_02804</name>
</gene>
<evidence type="ECO:0000256" key="1">
    <source>
        <dbReference type="SAM" id="MobiDB-lite"/>
    </source>
</evidence>
<reference evidence="3 4" key="1">
    <citation type="submission" date="2016-07" db="EMBL/GenBank/DDBJ databases">
        <title>Draft genome of Scalindua rubra, obtained from a brine-seawater interface in the Red Sea, sheds light on salt adaptation in anammox bacteria.</title>
        <authorList>
            <person name="Speth D.R."/>
            <person name="Lagkouvardos I."/>
            <person name="Wang Y."/>
            <person name="Qian P.-Y."/>
            <person name="Dutilh B.E."/>
            <person name="Jetten M.S."/>
        </authorList>
    </citation>
    <scope>NUCLEOTIDE SEQUENCE [LARGE SCALE GENOMIC DNA]</scope>
    <source>
        <strain evidence="3">BSI-1</strain>
    </source>
</reference>
<dbReference type="PANTHER" id="PTHR37291">
    <property type="entry name" value="5-METHYLCYTOSINE-SPECIFIC RESTRICTION ENZYME B"/>
    <property type="match status" value="1"/>
</dbReference>
<feature type="region of interest" description="Disordered" evidence="1">
    <location>
        <begin position="688"/>
        <end position="710"/>
    </location>
</feature>
<dbReference type="AlphaFoldDB" id="A0A1E3X8Y0"/>